<feature type="non-terminal residue" evidence="8">
    <location>
        <position position="1"/>
    </location>
</feature>
<sequence>PVRSDLEVDRICGYGTARCHRKCKSQEHKIARCPNTYACCLKTWAHSSLNIKRP</sequence>
<dbReference type="Proteomes" id="UP000006813">
    <property type="component" value="Unassembled WGS sequence"/>
</dbReference>
<evidence type="ECO:0000256" key="4">
    <source>
        <dbReference type="ARBA" id="ARBA00022729"/>
    </source>
</evidence>
<name>G5BMG5_HETGA</name>
<evidence type="ECO:0000313" key="8">
    <source>
        <dbReference type="EMBL" id="EHB10476.1"/>
    </source>
</evidence>
<dbReference type="STRING" id="10181.G5BMG5"/>
<dbReference type="GO" id="GO:0005576">
    <property type="term" value="C:extracellular region"/>
    <property type="evidence" value="ECO:0007669"/>
    <property type="project" value="UniProtKB-SubCell"/>
</dbReference>
<feature type="domain" description="Beta-defensin" evidence="7">
    <location>
        <begin position="11"/>
        <end position="40"/>
    </location>
</feature>
<evidence type="ECO:0000259" key="7">
    <source>
        <dbReference type="Pfam" id="PF13841"/>
    </source>
</evidence>
<evidence type="ECO:0000256" key="5">
    <source>
        <dbReference type="ARBA" id="ARBA00023157"/>
    </source>
</evidence>
<dbReference type="GO" id="GO:0045087">
    <property type="term" value="P:innate immune response"/>
    <property type="evidence" value="ECO:0007669"/>
    <property type="project" value="InterPro"/>
</dbReference>
<comment type="function">
    <text evidence="6">Has antibacterial activity.</text>
</comment>
<dbReference type="GO" id="GO:0042742">
    <property type="term" value="P:defense response to bacterium"/>
    <property type="evidence" value="ECO:0007669"/>
    <property type="project" value="UniProtKB-UniRule"/>
</dbReference>
<evidence type="ECO:0000256" key="6">
    <source>
        <dbReference type="RuleBase" id="RU231113"/>
    </source>
</evidence>
<evidence type="ECO:0000256" key="1">
    <source>
        <dbReference type="ARBA" id="ARBA00004613"/>
    </source>
</evidence>
<keyword evidence="4" id="KW-0732">Signal</keyword>
<evidence type="ECO:0000256" key="2">
    <source>
        <dbReference type="ARBA" id="ARBA00007371"/>
    </source>
</evidence>
<keyword evidence="5" id="KW-1015">Disulfide bond</keyword>
<protein>
    <recommendedName>
        <fullName evidence="6">Beta-defensin</fullName>
    </recommendedName>
</protein>
<comment type="subcellular location">
    <subcellularLocation>
        <location evidence="1 6">Secreted</location>
    </subcellularLocation>
</comment>
<proteinExistence type="inferred from homology"/>
<evidence type="ECO:0000256" key="3">
    <source>
        <dbReference type="ARBA" id="ARBA00022525"/>
    </source>
</evidence>
<dbReference type="AlphaFoldDB" id="G5BMG5"/>
<accession>G5BMG5</accession>
<keyword evidence="6" id="KW-0044">Antibiotic</keyword>
<organism evidence="8 9">
    <name type="scientific">Heterocephalus glaber</name>
    <name type="common">Naked mole rat</name>
    <dbReference type="NCBI Taxonomy" id="10181"/>
    <lineage>
        <taxon>Eukaryota</taxon>
        <taxon>Metazoa</taxon>
        <taxon>Chordata</taxon>
        <taxon>Craniata</taxon>
        <taxon>Vertebrata</taxon>
        <taxon>Euteleostomi</taxon>
        <taxon>Mammalia</taxon>
        <taxon>Eutheria</taxon>
        <taxon>Euarchontoglires</taxon>
        <taxon>Glires</taxon>
        <taxon>Rodentia</taxon>
        <taxon>Hystricomorpha</taxon>
        <taxon>Bathyergidae</taxon>
        <taxon>Heterocephalus</taxon>
    </lineage>
</organism>
<comment type="similarity">
    <text evidence="2 6">Belongs to the beta-defensin family.</text>
</comment>
<dbReference type="EMBL" id="JH171008">
    <property type="protein sequence ID" value="EHB10476.1"/>
    <property type="molecule type" value="Genomic_DNA"/>
</dbReference>
<dbReference type="Pfam" id="PF13841">
    <property type="entry name" value="Defensin_beta_2"/>
    <property type="match status" value="1"/>
</dbReference>
<dbReference type="InterPro" id="IPR025933">
    <property type="entry name" value="Beta_defensin_dom"/>
</dbReference>
<gene>
    <name evidence="8" type="ORF">GW7_14871</name>
</gene>
<dbReference type="InParanoid" id="G5BMG5"/>
<reference evidence="8 9" key="1">
    <citation type="journal article" date="2011" name="Nature">
        <title>Genome sequencing reveals insights into physiology and longevity of the naked mole rat.</title>
        <authorList>
            <person name="Kim E.B."/>
            <person name="Fang X."/>
            <person name="Fushan A.A."/>
            <person name="Huang Z."/>
            <person name="Lobanov A.V."/>
            <person name="Han L."/>
            <person name="Marino S.M."/>
            <person name="Sun X."/>
            <person name="Turanov A.A."/>
            <person name="Yang P."/>
            <person name="Yim S.H."/>
            <person name="Zhao X."/>
            <person name="Kasaikina M.V."/>
            <person name="Stoletzki N."/>
            <person name="Peng C."/>
            <person name="Polak P."/>
            <person name="Xiong Z."/>
            <person name="Kiezun A."/>
            <person name="Zhu Y."/>
            <person name="Chen Y."/>
            <person name="Kryukov G.V."/>
            <person name="Zhang Q."/>
            <person name="Peshkin L."/>
            <person name="Yang L."/>
            <person name="Bronson R.T."/>
            <person name="Buffenstein R."/>
            <person name="Wang B."/>
            <person name="Han C."/>
            <person name="Li Q."/>
            <person name="Chen L."/>
            <person name="Zhao W."/>
            <person name="Sunyaev S.R."/>
            <person name="Park T.J."/>
            <person name="Zhang G."/>
            <person name="Wang J."/>
            <person name="Gladyshev V.N."/>
        </authorList>
    </citation>
    <scope>NUCLEOTIDE SEQUENCE [LARGE SCALE GENOMIC DNA]</scope>
</reference>
<keyword evidence="3 6" id="KW-0964">Secreted</keyword>
<keyword evidence="6" id="KW-0929">Antimicrobial</keyword>
<keyword evidence="6" id="KW-0211">Defensin</keyword>
<evidence type="ECO:0000313" key="9">
    <source>
        <dbReference type="Proteomes" id="UP000006813"/>
    </source>
</evidence>